<dbReference type="Proteomes" id="UP001139125">
    <property type="component" value="Unassembled WGS sequence"/>
</dbReference>
<dbReference type="Gene3D" id="3.40.30.10">
    <property type="entry name" value="Glutaredoxin"/>
    <property type="match status" value="1"/>
</dbReference>
<reference evidence="1" key="1">
    <citation type="submission" date="2022-06" db="EMBL/GenBank/DDBJ databases">
        <title>Gracilimonas sp. CAU 1638 isolated from sea sediment.</title>
        <authorList>
            <person name="Kim W."/>
        </authorList>
    </citation>
    <scope>NUCLEOTIDE SEQUENCE</scope>
    <source>
        <strain evidence="1">CAU 1638</strain>
    </source>
</reference>
<keyword evidence="2" id="KW-1185">Reference proteome</keyword>
<name>A0A9X2L4A1_9BACT</name>
<gene>
    <name evidence="1" type="ORF">NM125_10580</name>
</gene>
<dbReference type="RefSeq" id="WP_255134896.1">
    <property type="nucleotide sequence ID" value="NZ_JANDBC010000002.1"/>
</dbReference>
<accession>A0A9X2L4A1</accession>
<dbReference type="InterPro" id="IPR036249">
    <property type="entry name" value="Thioredoxin-like_sf"/>
</dbReference>
<dbReference type="Pfam" id="PF14595">
    <property type="entry name" value="Thioredoxin_9"/>
    <property type="match status" value="1"/>
</dbReference>
<dbReference type="AlphaFoldDB" id="A0A9X2L4A1"/>
<protein>
    <submittedName>
        <fullName evidence="1">Thioredoxin family protein</fullName>
    </submittedName>
</protein>
<organism evidence="1 2">
    <name type="scientific">Gracilimonas sediminicola</name>
    <dbReference type="NCBI Taxonomy" id="2952158"/>
    <lineage>
        <taxon>Bacteria</taxon>
        <taxon>Pseudomonadati</taxon>
        <taxon>Balneolota</taxon>
        <taxon>Balneolia</taxon>
        <taxon>Balneolales</taxon>
        <taxon>Balneolaceae</taxon>
        <taxon>Gracilimonas</taxon>
    </lineage>
</organism>
<evidence type="ECO:0000313" key="1">
    <source>
        <dbReference type="EMBL" id="MCP9292022.1"/>
    </source>
</evidence>
<comment type="caution">
    <text evidence="1">The sequence shown here is derived from an EMBL/GenBank/DDBJ whole genome shotgun (WGS) entry which is preliminary data.</text>
</comment>
<dbReference type="EMBL" id="JANDBC010000002">
    <property type="protein sequence ID" value="MCP9292022.1"/>
    <property type="molecule type" value="Genomic_DNA"/>
</dbReference>
<dbReference type="SUPFAM" id="SSF52833">
    <property type="entry name" value="Thioredoxin-like"/>
    <property type="match status" value="1"/>
</dbReference>
<sequence length="214" mass="25110">METTVDSIITRELIENTISFEEYTDLVQQLFDEDRTTNEDNRPDMLEYTKLNIHRTSKWNKRARISEELAQELKNFPNRMTWLVITEGWCGDAAQSLPFIHKMAGLSDNIELKLILRDQYPEVMDEFLTNGSRSIPKLIALDSETLEVLGTWGPRPKEIQEVYMSERANPEIENKVASENLHLWYARNKGKAMQEEFMQLLDEWKKNEPKTGNR</sequence>
<proteinExistence type="predicted"/>
<evidence type="ECO:0000313" key="2">
    <source>
        <dbReference type="Proteomes" id="UP001139125"/>
    </source>
</evidence>